<dbReference type="eggNOG" id="COG5642">
    <property type="taxonomic scope" value="Bacteria"/>
</dbReference>
<feature type="domain" description="Antitoxin Xre-like helix-turn-helix" evidence="2">
    <location>
        <begin position="12"/>
        <end position="73"/>
    </location>
</feature>
<dbReference type="InterPro" id="IPR024467">
    <property type="entry name" value="Xre/MbcA/ParS-like_toxin-bd"/>
</dbReference>
<dbReference type="STRING" id="1316936.K678_11211"/>
<gene>
    <name evidence="3" type="ORF">K678_11211</name>
</gene>
<accession>S9S620</accession>
<dbReference type="AlphaFoldDB" id="S9S620"/>
<evidence type="ECO:0000259" key="1">
    <source>
        <dbReference type="Pfam" id="PF09722"/>
    </source>
</evidence>
<reference evidence="3 4" key="1">
    <citation type="submission" date="2013-04" db="EMBL/GenBank/DDBJ databases">
        <authorList>
            <person name="Kuznetsov B."/>
            <person name="Ivanovsky R."/>
        </authorList>
    </citation>
    <scope>NUCLEOTIDE SEQUENCE [LARGE SCALE GENOMIC DNA]</scope>
    <source>
        <strain evidence="3 4">MGU-K5</strain>
    </source>
</reference>
<feature type="domain" description="Antitoxin Xre/MbcA/ParS-like toxin-binding" evidence="1">
    <location>
        <begin position="78"/>
        <end position="131"/>
    </location>
</feature>
<dbReference type="InterPro" id="IPR046847">
    <property type="entry name" value="Xre-like_HTH"/>
</dbReference>
<name>S9S620_MAGFU</name>
<evidence type="ECO:0000313" key="4">
    <source>
        <dbReference type="Proteomes" id="UP000015350"/>
    </source>
</evidence>
<evidence type="ECO:0000259" key="2">
    <source>
        <dbReference type="Pfam" id="PF20432"/>
    </source>
</evidence>
<protein>
    <submittedName>
        <fullName evidence="3">Uncharacterized protein</fullName>
    </submittedName>
</protein>
<comment type="caution">
    <text evidence="3">The sequence shown here is derived from an EMBL/GenBank/DDBJ whole genome shotgun (WGS) entry which is preliminary data.</text>
</comment>
<organism evidence="3 4">
    <name type="scientific">Magnetospirillum fulvum MGU-K5</name>
    <dbReference type="NCBI Taxonomy" id="1316936"/>
    <lineage>
        <taxon>Bacteria</taxon>
        <taxon>Pseudomonadati</taxon>
        <taxon>Pseudomonadota</taxon>
        <taxon>Alphaproteobacteria</taxon>
        <taxon>Rhodospirillales</taxon>
        <taxon>Rhodospirillaceae</taxon>
        <taxon>Magnetospirillum</taxon>
    </lineage>
</organism>
<dbReference type="EMBL" id="AQPH01000042">
    <property type="protein sequence ID" value="EPY01362.1"/>
    <property type="molecule type" value="Genomic_DNA"/>
</dbReference>
<dbReference type="GO" id="GO:0003677">
    <property type="term" value="F:DNA binding"/>
    <property type="evidence" value="ECO:0007669"/>
    <property type="project" value="InterPro"/>
</dbReference>
<evidence type="ECO:0000313" key="3">
    <source>
        <dbReference type="EMBL" id="EPY01362.1"/>
    </source>
</evidence>
<dbReference type="Pfam" id="PF09722">
    <property type="entry name" value="Xre_MbcA_ParS_C"/>
    <property type="match status" value="1"/>
</dbReference>
<dbReference type="Proteomes" id="UP000015350">
    <property type="component" value="Unassembled WGS sequence"/>
</dbReference>
<dbReference type="Pfam" id="PF20432">
    <property type="entry name" value="Xre-like-HTH"/>
    <property type="match status" value="1"/>
</dbReference>
<sequence>MTTLADRLDPAVRRRLSGPGLRAFFAITDGWKLAAKSQRILLGSVPESTFHNWKAGKHGPLSYDQLERISLVLGIHKALTLLFAEDENGQTWLRQPNDEKVFGGKSPLDRMLVGSIDDLYRVRRYLDAWRGVWN</sequence>
<proteinExistence type="predicted"/>